<dbReference type="InterPro" id="IPR002022">
    <property type="entry name" value="Pec_lyase"/>
</dbReference>
<dbReference type="PANTHER" id="PTHR31683">
    <property type="entry name" value="PECTATE LYASE 18-RELATED"/>
    <property type="match status" value="1"/>
</dbReference>
<evidence type="ECO:0000313" key="7">
    <source>
        <dbReference type="Proteomes" id="UP000240883"/>
    </source>
</evidence>
<dbReference type="AlphaFoldDB" id="A0A2T2N3G2"/>
<keyword evidence="7" id="KW-1185">Reference proteome</keyword>
<dbReference type="PANTHER" id="PTHR31683:SF18">
    <property type="entry name" value="PECTATE LYASE 21-RELATED"/>
    <property type="match status" value="1"/>
</dbReference>
<dbReference type="SMART" id="SM00656">
    <property type="entry name" value="Amb_all"/>
    <property type="match status" value="1"/>
</dbReference>
<evidence type="ECO:0000256" key="1">
    <source>
        <dbReference type="ARBA" id="ARBA00010980"/>
    </source>
</evidence>
<organism evidence="6 7">
    <name type="scientific">Corynespora cassiicola Philippines</name>
    <dbReference type="NCBI Taxonomy" id="1448308"/>
    <lineage>
        <taxon>Eukaryota</taxon>
        <taxon>Fungi</taxon>
        <taxon>Dikarya</taxon>
        <taxon>Ascomycota</taxon>
        <taxon>Pezizomycotina</taxon>
        <taxon>Dothideomycetes</taxon>
        <taxon>Pleosporomycetidae</taxon>
        <taxon>Pleosporales</taxon>
        <taxon>Corynesporascaceae</taxon>
        <taxon>Corynespora</taxon>
    </lineage>
</organism>
<keyword evidence="4" id="KW-0624">Polysaccharide degradation</keyword>
<proteinExistence type="inferred from homology"/>
<name>A0A2T2N3G2_CORCC</name>
<gene>
    <name evidence="6" type="ORF">BS50DRAFT_448837</name>
</gene>
<keyword evidence="2" id="KW-0732">Signal</keyword>
<dbReference type="Gene3D" id="2.160.20.10">
    <property type="entry name" value="Single-stranded right-handed beta-helix, Pectin lyase-like"/>
    <property type="match status" value="1"/>
</dbReference>
<reference evidence="6 7" key="1">
    <citation type="journal article" date="2018" name="Front. Microbiol.">
        <title>Genome-Wide Analysis of Corynespora cassiicola Leaf Fall Disease Putative Effectors.</title>
        <authorList>
            <person name="Lopez D."/>
            <person name="Ribeiro S."/>
            <person name="Label P."/>
            <person name="Fumanal B."/>
            <person name="Venisse J.S."/>
            <person name="Kohler A."/>
            <person name="de Oliveira R.R."/>
            <person name="Labutti K."/>
            <person name="Lipzen A."/>
            <person name="Lail K."/>
            <person name="Bauer D."/>
            <person name="Ohm R.A."/>
            <person name="Barry K.W."/>
            <person name="Spatafora J."/>
            <person name="Grigoriev I.V."/>
            <person name="Martin F.M."/>
            <person name="Pujade-Renaud V."/>
        </authorList>
    </citation>
    <scope>NUCLEOTIDE SEQUENCE [LARGE SCALE GENOMIC DNA]</scope>
    <source>
        <strain evidence="6 7">Philippines</strain>
    </source>
</reference>
<protein>
    <submittedName>
        <fullName evidence="6">Pectin lyase-like protein</fullName>
    </submittedName>
</protein>
<dbReference type="STRING" id="1448308.A0A2T2N3G2"/>
<accession>A0A2T2N3G2</accession>
<evidence type="ECO:0000256" key="2">
    <source>
        <dbReference type="ARBA" id="ARBA00022729"/>
    </source>
</evidence>
<dbReference type="InterPro" id="IPR045032">
    <property type="entry name" value="PEL"/>
</dbReference>
<comment type="subcellular location">
    <subcellularLocation>
        <location evidence="4">Secreted</location>
    </subcellularLocation>
</comment>
<feature type="non-terminal residue" evidence="6">
    <location>
        <position position="1"/>
    </location>
</feature>
<dbReference type="GO" id="GO:0030570">
    <property type="term" value="F:pectate lyase activity"/>
    <property type="evidence" value="ECO:0007669"/>
    <property type="project" value="InterPro"/>
</dbReference>
<evidence type="ECO:0000313" key="6">
    <source>
        <dbReference type="EMBL" id="PSN59796.1"/>
    </source>
</evidence>
<dbReference type="EMBL" id="KZ678152">
    <property type="protein sequence ID" value="PSN59796.1"/>
    <property type="molecule type" value="Genomic_DNA"/>
</dbReference>
<keyword evidence="4" id="KW-0119">Carbohydrate metabolism</keyword>
<keyword evidence="3 4" id="KW-0456">Lyase</keyword>
<dbReference type="Proteomes" id="UP000240883">
    <property type="component" value="Unassembled WGS sequence"/>
</dbReference>
<comment type="similarity">
    <text evidence="1 4">Belongs to the polysaccharide lyase 1 family.</text>
</comment>
<dbReference type="OrthoDB" id="1637350at2759"/>
<dbReference type="GO" id="GO:0005576">
    <property type="term" value="C:extracellular region"/>
    <property type="evidence" value="ECO:0007669"/>
    <property type="project" value="UniProtKB-SubCell"/>
</dbReference>
<dbReference type="InterPro" id="IPR012334">
    <property type="entry name" value="Pectin_lyas_fold"/>
</dbReference>
<sequence>GFASIGSGTTGGGDANPVVVSNNEDLRAAAEASGPAVIVIQGTIDTQGVVQVSGDKTIRGEDANSGIVGGFAMDRVSNVIIKNLNIEAGEAADALASTRSDHIWYDHLNVFDAADGLLDITKESDYQTVSWCKFSYSSGSSDHRLASLVSSGGGTQPDDEGKLRVTYHHNWWAENVDQRMPRVMYGEAHIYNNFFDSAGNSYCIGFGSYGSVLIQSNYFKGVKNP</sequence>
<feature type="non-terminal residue" evidence="6">
    <location>
        <position position="225"/>
    </location>
</feature>
<dbReference type="GO" id="GO:0000272">
    <property type="term" value="P:polysaccharide catabolic process"/>
    <property type="evidence" value="ECO:0007669"/>
    <property type="project" value="UniProtKB-KW"/>
</dbReference>
<evidence type="ECO:0000256" key="3">
    <source>
        <dbReference type="ARBA" id="ARBA00023239"/>
    </source>
</evidence>
<dbReference type="InterPro" id="IPR011050">
    <property type="entry name" value="Pectin_lyase_fold/virulence"/>
</dbReference>
<dbReference type="SUPFAM" id="SSF51126">
    <property type="entry name" value="Pectin lyase-like"/>
    <property type="match status" value="1"/>
</dbReference>
<evidence type="ECO:0000259" key="5">
    <source>
        <dbReference type="SMART" id="SM00656"/>
    </source>
</evidence>
<feature type="domain" description="Pectate lyase" evidence="5">
    <location>
        <begin position="14"/>
        <end position="225"/>
    </location>
</feature>
<dbReference type="Pfam" id="PF00544">
    <property type="entry name" value="Pectate_lyase_4"/>
    <property type="match status" value="1"/>
</dbReference>
<keyword evidence="4" id="KW-0964">Secreted</keyword>
<evidence type="ECO:0000256" key="4">
    <source>
        <dbReference type="RuleBase" id="RU361173"/>
    </source>
</evidence>